<dbReference type="EMBL" id="CACVBM020001305">
    <property type="protein sequence ID" value="CAA7044615.1"/>
    <property type="molecule type" value="Genomic_DNA"/>
</dbReference>
<dbReference type="Proteomes" id="UP000467841">
    <property type="component" value="Unassembled WGS sequence"/>
</dbReference>
<keyword evidence="3" id="KW-1185">Reference proteome</keyword>
<comment type="caution">
    <text evidence="2">The sequence shown here is derived from an EMBL/GenBank/DDBJ whole genome shotgun (WGS) entry which is preliminary data.</text>
</comment>
<evidence type="ECO:0000256" key="1">
    <source>
        <dbReference type="SAM" id="MobiDB-lite"/>
    </source>
</evidence>
<accession>A0A6D2JZ38</accession>
<dbReference type="AlphaFoldDB" id="A0A6D2JZ38"/>
<name>A0A6D2JZ38_9BRAS</name>
<dbReference type="OrthoDB" id="689613at2759"/>
<evidence type="ECO:0000313" key="2">
    <source>
        <dbReference type="EMBL" id="CAA7044615.1"/>
    </source>
</evidence>
<gene>
    <name evidence="2" type="ORF">MERR_LOCUS31850</name>
</gene>
<feature type="compositionally biased region" description="Polar residues" evidence="1">
    <location>
        <begin position="26"/>
        <end position="36"/>
    </location>
</feature>
<reference evidence="2" key="1">
    <citation type="submission" date="2020-01" db="EMBL/GenBank/DDBJ databases">
        <authorList>
            <person name="Mishra B."/>
        </authorList>
    </citation>
    <scope>NUCLEOTIDE SEQUENCE [LARGE SCALE GENOMIC DNA]</scope>
</reference>
<proteinExistence type="predicted"/>
<evidence type="ECO:0000313" key="3">
    <source>
        <dbReference type="Proteomes" id="UP000467841"/>
    </source>
</evidence>
<organism evidence="2 3">
    <name type="scientific">Microthlaspi erraticum</name>
    <dbReference type="NCBI Taxonomy" id="1685480"/>
    <lineage>
        <taxon>Eukaryota</taxon>
        <taxon>Viridiplantae</taxon>
        <taxon>Streptophyta</taxon>
        <taxon>Embryophyta</taxon>
        <taxon>Tracheophyta</taxon>
        <taxon>Spermatophyta</taxon>
        <taxon>Magnoliopsida</taxon>
        <taxon>eudicotyledons</taxon>
        <taxon>Gunneridae</taxon>
        <taxon>Pentapetalae</taxon>
        <taxon>rosids</taxon>
        <taxon>malvids</taxon>
        <taxon>Brassicales</taxon>
        <taxon>Brassicaceae</taxon>
        <taxon>Coluteocarpeae</taxon>
        <taxon>Microthlaspi</taxon>
    </lineage>
</organism>
<protein>
    <submittedName>
        <fullName evidence="2">Uncharacterized protein</fullName>
    </submittedName>
</protein>
<sequence length="109" mass="12277">MEKQLGVNLHHLVAKNNEGNTKLEAPSTNETKSLSIENAVVSHGQISGKSTKDDRRGKRASVNKKLSSERVSRTWKVPKHPKNQPRSDQEHPGFNLDYMQPTTHPPHHN</sequence>
<feature type="region of interest" description="Disordered" evidence="1">
    <location>
        <begin position="1"/>
        <end position="109"/>
    </location>
</feature>